<accession>A0ABR4AFZ3</accession>
<dbReference type="Pfam" id="PF00725">
    <property type="entry name" value="3HCDH"/>
    <property type="match status" value="1"/>
</dbReference>
<dbReference type="InterPro" id="IPR036291">
    <property type="entry name" value="NAD(P)-bd_dom_sf"/>
</dbReference>
<dbReference type="PROSITE" id="PS00067">
    <property type="entry name" value="3HCDH"/>
    <property type="match status" value="1"/>
</dbReference>
<protein>
    <recommendedName>
        <fullName evidence="9">L-gulonate 3-dehydrogenase</fullName>
        <ecNumber evidence="8">1.1.1.45</ecNumber>
    </recommendedName>
    <alternativeName>
        <fullName evidence="9">L-gulonate 3-dehydrogenase</fullName>
    </alternativeName>
</protein>
<dbReference type="InterPro" id="IPR006176">
    <property type="entry name" value="3-OHacyl-CoA_DH_NAD-bd"/>
</dbReference>
<keyword evidence="4" id="KW-0963">Cytoplasm</keyword>
<keyword evidence="5" id="KW-0597">Phosphoprotein</keyword>
<keyword evidence="13" id="KW-1185">Reference proteome</keyword>
<dbReference type="InterPro" id="IPR008927">
    <property type="entry name" value="6-PGluconate_DH-like_C_sf"/>
</dbReference>
<evidence type="ECO:0000256" key="3">
    <source>
        <dbReference type="ARBA" id="ARBA00011738"/>
    </source>
</evidence>
<comment type="subcellular location">
    <subcellularLocation>
        <location evidence="1">Cytoplasm</location>
    </subcellularLocation>
</comment>
<dbReference type="PANTHER" id="PTHR48075">
    <property type="entry name" value="3-HYDROXYACYL-COA DEHYDROGENASE FAMILY PROTEIN"/>
    <property type="match status" value="1"/>
</dbReference>
<reference evidence="12 13" key="1">
    <citation type="submission" date="2024-09" db="EMBL/GenBank/DDBJ databases">
        <title>Rethinking Asexuality: The Enigmatic Case of Functional Sexual Genes in Lepraria (Stereocaulaceae).</title>
        <authorList>
            <person name="Doellman M."/>
            <person name="Sun Y."/>
            <person name="Barcenas-Pena A."/>
            <person name="Lumbsch H.T."/>
            <person name="Grewe F."/>
        </authorList>
    </citation>
    <scope>NUCLEOTIDE SEQUENCE [LARGE SCALE GENOMIC DNA]</scope>
    <source>
        <strain evidence="12 13">Mercado 3170</strain>
    </source>
</reference>
<comment type="subunit">
    <text evidence="3">Homodimer.</text>
</comment>
<dbReference type="SUPFAM" id="SSF51735">
    <property type="entry name" value="NAD(P)-binding Rossmann-fold domains"/>
    <property type="match status" value="1"/>
</dbReference>
<dbReference type="EMBL" id="JBEFKJ010000014">
    <property type="protein sequence ID" value="KAL2042308.1"/>
    <property type="molecule type" value="Genomic_DNA"/>
</dbReference>
<dbReference type="PANTHER" id="PTHR48075:SF1">
    <property type="entry name" value="LAMBDA-CRYSTALLIN HOMOLOG"/>
    <property type="match status" value="1"/>
</dbReference>
<comment type="caution">
    <text evidence="12">The sequence shown here is derived from an EMBL/GenBank/DDBJ whole genome shotgun (WGS) entry which is preliminary data.</text>
</comment>
<evidence type="ECO:0000256" key="5">
    <source>
        <dbReference type="ARBA" id="ARBA00022553"/>
    </source>
</evidence>
<evidence type="ECO:0000256" key="6">
    <source>
        <dbReference type="ARBA" id="ARBA00023002"/>
    </source>
</evidence>
<name>A0ABR4AFZ3_9LECA</name>
<feature type="domain" description="3-hydroxyacyl-CoA dehydrogenase NAD binding" evidence="11">
    <location>
        <begin position="8"/>
        <end position="200"/>
    </location>
</feature>
<dbReference type="InterPro" id="IPR022694">
    <property type="entry name" value="3-OHacyl-CoA_DH"/>
</dbReference>
<dbReference type="InterPro" id="IPR006108">
    <property type="entry name" value="3HC_DH_C"/>
</dbReference>
<dbReference type="Proteomes" id="UP001590950">
    <property type="component" value="Unassembled WGS sequence"/>
</dbReference>
<evidence type="ECO:0000313" key="12">
    <source>
        <dbReference type="EMBL" id="KAL2042308.1"/>
    </source>
</evidence>
<proteinExistence type="inferred from homology"/>
<evidence type="ECO:0000256" key="2">
    <source>
        <dbReference type="ARBA" id="ARBA00009463"/>
    </source>
</evidence>
<evidence type="ECO:0000259" key="11">
    <source>
        <dbReference type="Pfam" id="PF02737"/>
    </source>
</evidence>
<evidence type="ECO:0000313" key="13">
    <source>
        <dbReference type="Proteomes" id="UP001590950"/>
    </source>
</evidence>
<dbReference type="InterPro" id="IPR013328">
    <property type="entry name" value="6PGD_dom2"/>
</dbReference>
<keyword evidence="6" id="KW-0560">Oxidoreductase</keyword>
<keyword evidence="7" id="KW-0520">NAD</keyword>
<evidence type="ECO:0000256" key="1">
    <source>
        <dbReference type="ARBA" id="ARBA00004496"/>
    </source>
</evidence>
<evidence type="ECO:0000256" key="9">
    <source>
        <dbReference type="ARBA" id="ARBA00042709"/>
    </source>
</evidence>
<dbReference type="PIRSF" id="PIRSF000105">
    <property type="entry name" value="HCDH"/>
    <property type="match status" value="1"/>
</dbReference>
<evidence type="ECO:0000256" key="8">
    <source>
        <dbReference type="ARBA" id="ARBA00038962"/>
    </source>
</evidence>
<dbReference type="InterPro" id="IPR006180">
    <property type="entry name" value="3-OHacyl-CoA_DH_CS"/>
</dbReference>
<gene>
    <name evidence="12" type="ORF">N7G274_004797</name>
</gene>
<dbReference type="SUPFAM" id="SSF48179">
    <property type="entry name" value="6-phosphogluconate dehydrogenase C-terminal domain-like"/>
    <property type="match status" value="1"/>
</dbReference>
<evidence type="ECO:0000256" key="7">
    <source>
        <dbReference type="ARBA" id="ARBA00023027"/>
    </source>
</evidence>
<dbReference type="Gene3D" id="3.40.50.720">
    <property type="entry name" value="NAD(P)-binding Rossmann-like Domain"/>
    <property type="match status" value="1"/>
</dbReference>
<sequence>MSPPKPINITIIGAGTIGLSFAALHISHASRTGSTLYVTIHDTRPDIREHILKTLPTYIPCNVSKSSSDRPFGYEVKVDDSVSVQRLFINDDLESAVEDADIVQEQGPENAEFKTALWPDVEKYCPPNALLWSSTSGIPVSTQCLAMKDPSRLLVVHPYNPPHIMPLLEIVPSPATDPKVIERTLEYWKDKDRTPLVLRKETTGFVANRLAYALLREAIYLVQEGVASVKDIDDLMTSSMGPRWAVAGIFKSYHAGGGAGGLEGFFKNIGGTVQACWDDIGTVNVGQGWEEDIFRQTKEAYGVVDTKERDRKTRAVLDAVKLL</sequence>
<evidence type="ECO:0000259" key="10">
    <source>
        <dbReference type="Pfam" id="PF00725"/>
    </source>
</evidence>
<dbReference type="EC" id="1.1.1.45" evidence="8"/>
<dbReference type="Pfam" id="PF02737">
    <property type="entry name" value="3HCDH_N"/>
    <property type="match status" value="1"/>
</dbReference>
<evidence type="ECO:0000256" key="4">
    <source>
        <dbReference type="ARBA" id="ARBA00022490"/>
    </source>
</evidence>
<dbReference type="Gene3D" id="1.10.1040.10">
    <property type="entry name" value="N-(1-d-carboxylethyl)-l-norvaline Dehydrogenase, domain 2"/>
    <property type="match status" value="1"/>
</dbReference>
<organism evidence="12 13">
    <name type="scientific">Stereocaulon virgatum</name>
    <dbReference type="NCBI Taxonomy" id="373712"/>
    <lineage>
        <taxon>Eukaryota</taxon>
        <taxon>Fungi</taxon>
        <taxon>Dikarya</taxon>
        <taxon>Ascomycota</taxon>
        <taxon>Pezizomycotina</taxon>
        <taxon>Lecanoromycetes</taxon>
        <taxon>OSLEUM clade</taxon>
        <taxon>Lecanoromycetidae</taxon>
        <taxon>Lecanorales</taxon>
        <taxon>Lecanorineae</taxon>
        <taxon>Stereocaulaceae</taxon>
        <taxon>Stereocaulon</taxon>
    </lineage>
</organism>
<feature type="domain" description="3-hydroxyacyl-CoA dehydrogenase C-terminal" evidence="10">
    <location>
        <begin position="204"/>
        <end position="271"/>
    </location>
</feature>
<comment type="similarity">
    <text evidence="2">Belongs to the 3-hydroxyacyl-CoA dehydrogenase family.</text>
</comment>